<dbReference type="EMBL" id="CADCVW010000078">
    <property type="protein sequence ID" value="CAA9510142.1"/>
    <property type="molecule type" value="Genomic_DNA"/>
</dbReference>
<feature type="non-terminal residue" evidence="2">
    <location>
        <position position="354"/>
    </location>
</feature>
<feature type="compositionally biased region" description="Basic and acidic residues" evidence="1">
    <location>
        <begin position="250"/>
        <end position="261"/>
    </location>
</feature>
<feature type="compositionally biased region" description="Basic and acidic residues" evidence="1">
    <location>
        <begin position="180"/>
        <end position="209"/>
    </location>
</feature>
<feature type="compositionally biased region" description="Low complexity" evidence="1">
    <location>
        <begin position="147"/>
        <end position="157"/>
    </location>
</feature>
<feature type="region of interest" description="Disordered" evidence="1">
    <location>
        <begin position="250"/>
        <end position="293"/>
    </location>
</feature>
<feature type="compositionally biased region" description="Basic residues" evidence="1">
    <location>
        <begin position="32"/>
        <end position="43"/>
    </location>
</feature>
<name>A0A6J4SZW1_9SPHN</name>
<protein>
    <submittedName>
        <fullName evidence="2">Acyl-CoA dehydrogenase, putative phosphotransferase</fullName>
    </submittedName>
</protein>
<feature type="region of interest" description="Disordered" evidence="1">
    <location>
        <begin position="112"/>
        <end position="219"/>
    </location>
</feature>
<feature type="compositionally biased region" description="Basic and acidic residues" evidence="1">
    <location>
        <begin position="274"/>
        <end position="293"/>
    </location>
</feature>
<proteinExistence type="predicted"/>
<gene>
    <name evidence="2" type="ORF">AVDCRST_MAG39-1963</name>
</gene>
<feature type="compositionally biased region" description="Basic residues" evidence="1">
    <location>
        <begin position="262"/>
        <end position="273"/>
    </location>
</feature>
<dbReference type="GO" id="GO:0016740">
    <property type="term" value="F:transferase activity"/>
    <property type="evidence" value="ECO:0007669"/>
    <property type="project" value="UniProtKB-KW"/>
</dbReference>
<feature type="non-terminal residue" evidence="2">
    <location>
        <position position="1"/>
    </location>
</feature>
<sequence length="354" mass="38980">GGGGRERHGGAYRARPAGRGRAHPLAGGERRRLPRTRGGRQVRGRPVQSHLSHRCAQRPLRAPPQAVWPDAPLRPRGRPRVSRDYRAAPRRLSGGETLRALHRRGGDRLHLLRHGAGGRAQPVGRAAAGDEPRRARRDLQGDDRDAGAAPPARLPSSRPRRLRAARQLLRPPGRPLDSAVPRRADRRRGRDGEADRLAAAHGARADAKFHRPRRLPARQPDAGCFATAREGGARLGAVDHRRSPVRLRLPRDELGDGEREPRRHRGRRLRRRGHPDAGRGRGDLLRGDRSTGHPEPRLVFRLFAVPAGGYRPGHQEALPRRHRVLDPGRGDGFARTAAVGGRVGIRQACGREGV</sequence>
<evidence type="ECO:0000256" key="1">
    <source>
        <dbReference type="SAM" id="MobiDB-lite"/>
    </source>
</evidence>
<accession>A0A6J4SZW1</accession>
<dbReference type="AlphaFoldDB" id="A0A6J4SZW1"/>
<feature type="region of interest" description="Disordered" evidence="1">
    <location>
        <begin position="1"/>
        <end position="96"/>
    </location>
</feature>
<feature type="compositionally biased region" description="Basic and acidic residues" evidence="1">
    <location>
        <begin position="128"/>
        <end position="146"/>
    </location>
</feature>
<organism evidence="2">
    <name type="scientific">uncultured Sphingomonadaceae bacterium</name>
    <dbReference type="NCBI Taxonomy" id="169976"/>
    <lineage>
        <taxon>Bacteria</taxon>
        <taxon>Pseudomonadati</taxon>
        <taxon>Pseudomonadota</taxon>
        <taxon>Alphaproteobacteria</taxon>
        <taxon>Sphingomonadales</taxon>
        <taxon>Sphingomonadaceae</taxon>
        <taxon>environmental samples</taxon>
    </lineage>
</organism>
<reference evidence="2" key="1">
    <citation type="submission" date="2020-02" db="EMBL/GenBank/DDBJ databases">
        <authorList>
            <person name="Meier V. D."/>
        </authorList>
    </citation>
    <scope>NUCLEOTIDE SEQUENCE</scope>
    <source>
        <strain evidence="2">AVDCRST_MAG39</strain>
    </source>
</reference>
<evidence type="ECO:0000313" key="2">
    <source>
        <dbReference type="EMBL" id="CAA9510142.1"/>
    </source>
</evidence>
<keyword evidence="2" id="KW-0808">Transferase</keyword>